<dbReference type="AlphaFoldDB" id="A0A0X3TSU3"/>
<evidence type="ECO:0000313" key="3">
    <source>
        <dbReference type="Proteomes" id="UP000053690"/>
    </source>
</evidence>
<proteinExistence type="predicted"/>
<dbReference type="Proteomes" id="UP000053690">
    <property type="component" value="Unassembled WGS sequence"/>
</dbReference>
<organism evidence="2 3">
    <name type="scientific">Ruegeria profundi</name>
    <dbReference type="NCBI Taxonomy" id="1685378"/>
    <lineage>
        <taxon>Bacteria</taxon>
        <taxon>Pseudomonadati</taxon>
        <taxon>Pseudomonadota</taxon>
        <taxon>Alphaproteobacteria</taxon>
        <taxon>Rhodobacterales</taxon>
        <taxon>Roseobacteraceae</taxon>
        <taxon>Ruegeria</taxon>
    </lineage>
</organism>
<dbReference type="SUPFAM" id="SSF52540">
    <property type="entry name" value="P-loop containing nucleoside triphosphate hydrolases"/>
    <property type="match status" value="1"/>
</dbReference>
<dbReference type="OrthoDB" id="977108at2"/>
<evidence type="ECO:0000256" key="1">
    <source>
        <dbReference type="SAM" id="MobiDB-lite"/>
    </source>
</evidence>
<accession>A0A0X3TSU3</accession>
<dbReference type="Gene3D" id="3.40.50.300">
    <property type="entry name" value="P-loop containing nucleotide triphosphate hydrolases"/>
    <property type="match status" value="1"/>
</dbReference>
<name>A0A0X3TSU3_9RHOB</name>
<reference evidence="3" key="1">
    <citation type="submission" date="2015-12" db="EMBL/GenBank/DDBJ databases">
        <authorList>
            <person name="Zhang G."/>
            <person name="Stingl U."/>
        </authorList>
    </citation>
    <scope>NUCLEOTIDE SEQUENCE [LARGE SCALE GENOMIC DNA]</scope>
    <source>
        <strain evidence="3">ZGT108</strain>
    </source>
</reference>
<dbReference type="EMBL" id="LQBP01000005">
    <property type="protein sequence ID" value="KUJ78805.1"/>
    <property type="molecule type" value="Genomic_DNA"/>
</dbReference>
<gene>
    <name evidence="2" type="ORF">AVO44_10435</name>
</gene>
<keyword evidence="3" id="KW-1185">Reference proteome</keyword>
<dbReference type="RefSeq" id="WP_068336484.1">
    <property type="nucleotide sequence ID" value="NZ_LQBP01000005.1"/>
</dbReference>
<sequence>MRLNRAAQIFGEMRINQMGHVARRLLGARFLSIEDFLPPITPEQGARLAALARGARGKINTPILVLGVMPRSGTNFVRDLVAMHPDVAADAGRLYEFPLLHAADDAAAFGRDFLRYFPRNGEVLEKYDLLAMLAGAWFRELQAQAPGKHILLKCPHVHNLTLAPYIFPDAKLILCLRDGRDVVDSTLNTFSRYSLARKTFRQLADEWRLGTEAITTFAEGGVNETEDALVVRYEDIVADSQLFVTNMLAHTGLNPEVFPWDRVDQLPVRGSSRSNASDDARWQPQSKASDFNPVKRWAAWSKADKARFDKLAGRALELAGYER</sequence>
<dbReference type="Pfam" id="PF13469">
    <property type="entry name" value="Sulfotransfer_3"/>
    <property type="match status" value="1"/>
</dbReference>
<evidence type="ECO:0008006" key="4">
    <source>
        <dbReference type="Google" id="ProtNLM"/>
    </source>
</evidence>
<evidence type="ECO:0000313" key="2">
    <source>
        <dbReference type="EMBL" id="KUJ78805.1"/>
    </source>
</evidence>
<dbReference type="InterPro" id="IPR027417">
    <property type="entry name" value="P-loop_NTPase"/>
</dbReference>
<comment type="caution">
    <text evidence="2">The sequence shown here is derived from an EMBL/GenBank/DDBJ whole genome shotgun (WGS) entry which is preliminary data.</text>
</comment>
<feature type="region of interest" description="Disordered" evidence="1">
    <location>
        <begin position="269"/>
        <end position="289"/>
    </location>
</feature>
<protein>
    <recommendedName>
        <fullName evidence="4">Sulfotransferase</fullName>
    </recommendedName>
</protein>
<dbReference type="STRING" id="1685378.AVO44_10435"/>